<keyword evidence="2" id="KW-0175">Coiled coil</keyword>
<feature type="repeat" description="WD" evidence="1">
    <location>
        <begin position="537"/>
        <end position="568"/>
    </location>
</feature>
<evidence type="ECO:0000256" key="1">
    <source>
        <dbReference type="PROSITE-ProRule" id="PRU00221"/>
    </source>
</evidence>
<dbReference type="SMART" id="SM00320">
    <property type="entry name" value="WD40"/>
    <property type="match status" value="4"/>
</dbReference>
<dbReference type="PANTHER" id="PTHR19920:SF0">
    <property type="entry name" value="CYTOSOLIC IRON-SULFUR PROTEIN ASSEMBLY PROTEIN CIAO1-RELATED"/>
    <property type="match status" value="1"/>
</dbReference>
<name>A0A8S1NQ12_PARPR</name>
<evidence type="ECO:0000313" key="3">
    <source>
        <dbReference type="EMBL" id="CAD8094312.1"/>
    </source>
</evidence>
<gene>
    <name evidence="3" type="ORF">PPRIM_AZ9-3.1.T0950106</name>
</gene>
<dbReference type="PROSITE" id="PS50082">
    <property type="entry name" value="WD_REPEATS_2"/>
    <property type="match status" value="1"/>
</dbReference>
<keyword evidence="1" id="KW-0853">WD repeat</keyword>
<accession>A0A8S1NQ12</accession>
<sequence>MNQNEVCNEHKQVFITVEFNLDGQQDFTQMCSVCVAQQMTQRMNQVNPVGKVLTLNDAYQCIEEIKEEFKQNQAVKVNTIKNALNELKNEIQMIQTKIKQTCDKLLENIHQMLENTAQSISKLDTKLKELLVLSPTELINQLRIIEQEFDYSKQSQLFKQLIDQLIIDDQLQNCRNIMKNEEKNEDKTLNSVQEKFKIKQTKSHKTPHLSIICEEHKTEIIYLDLSKDSKRSNRLCCLYCQFNSQIQFIPVKNVFEKWETYVKDVDNVMEYLNSFYGNKHSSTILTVDKLISYLLEKKSLIQEKLNQYLQVIISKKVEQYKQQYQIKNCESLSKDEVIQICSKLIHQYTSQQIKQMILDDFAEIDNEIINFLNDQILIPIIENTSKTLKQLYDNTKPIDETQKQIVIFEQQNQQNLQNEEITKRIQCQFLNQKSVESQTQFKYDLIMQIEEKEDCWCMLFNKDETLLVTCHDSKKIKIYEFTEKKLKLLQILASQTSKLFAIQIHNVSNQIIISDNKSIIIWNYQQEEKKWSQVQILQQHDDSINCLISNQEETMLISGGDDCKINYWCKQEDNAMLWMLQGSIVVHKTKILSLSMNEKQDYLISSEYDNKIVICKLQQNKQWLHIQIIQLDTRCWRISFIKNNLFVVQQENGILKTFYQQNINQEFLLHQQLKISEQQSCQYWFPLVYNKKNQLLLNKHHNSIYFMREQNNILTGELSICFEEQDFWGTLSNNSEYLATWDVKSKQIQIRKQK</sequence>
<proteinExistence type="predicted"/>
<dbReference type="PANTHER" id="PTHR19920">
    <property type="entry name" value="WD40 PROTEIN CIAO1"/>
    <property type="match status" value="1"/>
</dbReference>
<evidence type="ECO:0000313" key="4">
    <source>
        <dbReference type="Proteomes" id="UP000688137"/>
    </source>
</evidence>
<dbReference type="Pfam" id="PF00400">
    <property type="entry name" value="WD40"/>
    <property type="match status" value="2"/>
</dbReference>
<reference evidence="3" key="1">
    <citation type="submission" date="2021-01" db="EMBL/GenBank/DDBJ databases">
        <authorList>
            <consortium name="Genoscope - CEA"/>
            <person name="William W."/>
        </authorList>
    </citation>
    <scope>NUCLEOTIDE SEQUENCE</scope>
</reference>
<dbReference type="GO" id="GO:0097361">
    <property type="term" value="C:cytosolic [4Fe-4S] assembly targeting complex"/>
    <property type="evidence" value="ECO:0007669"/>
    <property type="project" value="TreeGrafter"/>
</dbReference>
<dbReference type="EMBL" id="CAJJDM010000098">
    <property type="protein sequence ID" value="CAD8094312.1"/>
    <property type="molecule type" value="Genomic_DNA"/>
</dbReference>
<feature type="coiled-coil region" evidence="2">
    <location>
        <begin position="70"/>
        <end position="104"/>
    </location>
</feature>
<dbReference type="AlphaFoldDB" id="A0A8S1NQ12"/>
<organism evidence="3 4">
    <name type="scientific">Paramecium primaurelia</name>
    <dbReference type="NCBI Taxonomy" id="5886"/>
    <lineage>
        <taxon>Eukaryota</taxon>
        <taxon>Sar</taxon>
        <taxon>Alveolata</taxon>
        <taxon>Ciliophora</taxon>
        <taxon>Intramacronucleata</taxon>
        <taxon>Oligohymenophorea</taxon>
        <taxon>Peniculida</taxon>
        <taxon>Parameciidae</taxon>
        <taxon>Paramecium</taxon>
    </lineage>
</organism>
<dbReference type="GO" id="GO:0016226">
    <property type="term" value="P:iron-sulfur cluster assembly"/>
    <property type="evidence" value="ECO:0007669"/>
    <property type="project" value="TreeGrafter"/>
</dbReference>
<evidence type="ECO:0000256" key="2">
    <source>
        <dbReference type="SAM" id="Coils"/>
    </source>
</evidence>
<dbReference type="Proteomes" id="UP000688137">
    <property type="component" value="Unassembled WGS sequence"/>
</dbReference>
<comment type="caution">
    <text evidence="3">The sequence shown here is derived from an EMBL/GenBank/DDBJ whole genome shotgun (WGS) entry which is preliminary data.</text>
</comment>
<protein>
    <recommendedName>
        <fullName evidence="5">WD domain, G-beta repeat protein</fullName>
    </recommendedName>
</protein>
<keyword evidence="4" id="KW-1185">Reference proteome</keyword>
<dbReference type="InterPro" id="IPR001680">
    <property type="entry name" value="WD40_rpt"/>
</dbReference>
<evidence type="ECO:0008006" key="5">
    <source>
        <dbReference type="Google" id="ProtNLM"/>
    </source>
</evidence>